<feature type="region of interest" description="Disordered" evidence="1">
    <location>
        <begin position="1254"/>
        <end position="1280"/>
    </location>
</feature>
<dbReference type="RefSeq" id="WP_145247402.1">
    <property type="nucleotide sequence ID" value="NZ_CP036278.1"/>
</dbReference>
<accession>A0A518APR0</accession>
<reference evidence="4 5" key="1">
    <citation type="submission" date="2019-02" db="EMBL/GenBank/DDBJ databases">
        <title>Deep-cultivation of Planctomycetes and their phenomic and genomic characterization uncovers novel biology.</title>
        <authorList>
            <person name="Wiegand S."/>
            <person name="Jogler M."/>
            <person name="Boedeker C."/>
            <person name="Pinto D."/>
            <person name="Vollmers J."/>
            <person name="Rivas-Marin E."/>
            <person name="Kohn T."/>
            <person name="Peeters S.H."/>
            <person name="Heuer A."/>
            <person name="Rast P."/>
            <person name="Oberbeckmann S."/>
            <person name="Bunk B."/>
            <person name="Jeske O."/>
            <person name="Meyerdierks A."/>
            <person name="Storesund J.E."/>
            <person name="Kallscheuer N."/>
            <person name="Luecker S."/>
            <person name="Lage O.M."/>
            <person name="Pohl T."/>
            <person name="Merkel B.J."/>
            <person name="Hornburger P."/>
            <person name="Mueller R.-W."/>
            <person name="Bruemmer F."/>
            <person name="Labrenz M."/>
            <person name="Spormann A.M."/>
            <person name="Op den Camp H."/>
            <person name="Overmann J."/>
            <person name="Amann R."/>
            <person name="Jetten M.S.M."/>
            <person name="Mascher T."/>
            <person name="Medema M.H."/>
            <person name="Devos D.P."/>
            <person name="Kaster A.-K."/>
            <person name="Ovreas L."/>
            <person name="Rohde M."/>
            <person name="Galperin M.Y."/>
            <person name="Jogler C."/>
        </authorList>
    </citation>
    <scope>NUCLEOTIDE SEQUENCE [LARGE SCALE GENOMIC DNA]</scope>
    <source>
        <strain evidence="4 5">Pan181</strain>
    </source>
</reference>
<dbReference type="Gene3D" id="1.25.10.10">
    <property type="entry name" value="Leucine-rich Repeat Variant"/>
    <property type="match status" value="2"/>
</dbReference>
<keyword evidence="2" id="KW-0812">Transmembrane</keyword>
<evidence type="ECO:0000313" key="5">
    <source>
        <dbReference type="Proteomes" id="UP000315750"/>
    </source>
</evidence>
<sequence>MRVPTLLDPNTSAWLVESLAHTLWQGTLVAGLAVLATAVLRNRSEQSRYWMHCGAMLLIAACLPLNLWLLEPSNRNETSGVGQGTQVGLARSNPPLVEAEYLRNTTTAEASHNPIVVGSPTEESMLPVAISSQPILDQTAPWERVSAWLVSLYIAGLAAMVLRLLFGLYGSHRIRATAQPIRDDILRELVGRLKERLRLRTVPLIAYSARVTTPLVVGVVKPAILLPAAIFSNLTTEQVESLLLHELAHIRRYDHLVNLLQRVVETLLFFHPAVWWLSHKISVEREHCCDDLAIRWGSEPCDYAESLVRVSELRLQSAGLGVASAATLAASGGRPSRLHSRVLRVLGMPLPGPSIGLSRLVLALLLTVGLAAVVVLAAAPPKDALSEISSELASLSHLDQRRINEWSEQVIAGGLTEEEFLQRLKQIGSQSVRGVIPLMSSAPEDVLAVKGIEQFLDHRTVVDYLAAILTELSNQPPHFKPNTRHCCLILLGKSGRREHVDLIAKFLADNPISAAPALGLVGGEEARDHLIRAFNRVPMEQWWILARALRQIGDPAAVPELKRRLAMLAPPPSGEFPQMTVKSYVDTFIDAIRTLSEESMPTPIVYSQGQHFRYPYDGPGTPKTFSVDPPRNHYVKLPEVDPNTETGKAAIWDAMKAETKGPGFTLDGEEVVLLNGLKAMPLWEDGPPYPTTMHDWLGETSHSKLLVLAKREAREGRVTVPENGLLLAVDPNDRLYVLHLEQKTPEFEYVIGVRPLDPLRQLVSSEKTLTPITEWLSMTLYDLESREMDGALNLNRRQSVTMTEQLWRGPGSDAVMVTEFVADKVALAIPGADRFVLCNVDRNATAFDVIHRLSIACSEDSLPIIQRHKKVHEDGGVFHVFDHLTQGLSFAFAAQLPNGVPVAGQLTIEEVDHENQAVKVRYRVLRRDITAQLLSPDAQIYPDVFIAGPADGFTQEQMLGWVEARWRREYPEMSFQLLDSGTPKEIKPHDWLTMRVRYAYSWNSTPSDRNMEHRYYTFTKKGEFVRSDMITLASEDTAADDAGIAWGEAVAGFRIGVKLVNTATEKHWSPGAYISYQLWLNNDSNTAQTVADYLPLLGWSPDLRDSEGQQVFLGPEVNTPVEARSTSLAAGESVKMGKLSFTLPNRLTSGLYTLRQAYRVECDGETVELVSGVLPLAVKELGSLAGIPEFSQLRIDMPETQLKEIIARHDLDVQTLVSNQGQATNYTLTTPRGESVIVMFRNGVCSGIQHLRDQSRDNELVDETSDDPDDRSEPEVAEPASAEQFQWIERFARLPADEQAEGLPAFYAELTPGVLNPMIEGILSSYPHDILNPHQDGDAYDGDTRQWAQQLEKASNEMSVKAVADKLELPVWIRVATRARALRLLERHPEVTDKLIESDLQKGGKDEVERAAAIIVSLQLQGFSGRLIELWLEGEEAAQPAWNALVFLRDPEIIDRLLERMEQDPSFITRCSGLFQGPLADKAAEPKLLDLLSSTDSEIRFHAADALQHCRDARLAKPAERMATEDDERLRLIAAQLVSSLPDAAFAEVRDQLLTLLHDDSDEVRFKALHGFAGRKDRAAGQAILEALQREELNEQYKAWVMQAMSSLTGESWSYNLHRWGPGTPENREAIARLEAWIAAH</sequence>
<dbReference type="PANTHER" id="PTHR34978:SF3">
    <property type="entry name" value="SLR0241 PROTEIN"/>
    <property type="match status" value="1"/>
</dbReference>
<gene>
    <name evidence="4" type="primary">blaR1_4</name>
    <name evidence="4" type="ORF">Pan181_29120</name>
</gene>
<feature type="transmembrane region" description="Helical" evidence="2">
    <location>
        <begin position="49"/>
        <end position="69"/>
    </location>
</feature>
<organism evidence="4 5">
    <name type="scientific">Aeoliella mucimassa</name>
    <dbReference type="NCBI Taxonomy" id="2527972"/>
    <lineage>
        <taxon>Bacteria</taxon>
        <taxon>Pseudomonadati</taxon>
        <taxon>Planctomycetota</taxon>
        <taxon>Planctomycetia</taxon>
        <taxon>Pirellulales</taxon>
        <taxon>Lacipirellulaceae</taxon>
        <taxon>Aeoliella</taxon>
    </lineage>
</organism>
<evidence type="ECO:0000313" key="4">
    <source>
        <dbReference type="EMBL" id="QDU56702.1"/>
    </source>
</evidence>
<name>A0A518APR0_9BACT</name>
<feature type="compositionally biased region" description="Acidic residues" evidence="1">
    <location>
        <begin position="1260"/>
        <end position="1276"/>
    </location>
</feature>
<evidence type="ECO:0000259" key="3">
    <source>
        <dbReference type="Pfam" id="PF05569"/>
    </source>
</evidence>
<dbReference type="EMBL" id="CP036278">
    <property type="protein sequence ID" value="QDU56702.1"/>
    <property type="molecule type" value="Genomic_DNA"/>
</dbReference>
<dbReference type="InterPro" id="IPR008756">
    <property type="entry name" value="Peptidase_M56"/>
</dbReference>
<dbReference type="InterPro" id="IPR011989">
    <property type="entry name" value="ARM-like"/>
</dbReference>
<dbReference type="InterPro" id="IPR052173">
    <property type="entry name" value="Beta-lactam_resp_regulator"/>
</dbReference>
<evidence type="ECO:0000256" key="1">
    <source>
        <dbReference type="SAM" id="MobiDB-lite"/>
    </source>
</evidence>
<dbReference type="Pfam" id="PF05569">
    <property type="entry name" value="Peptidase_M56"/>
    <property type="match status" value="1"/>
</dbReference>
<dbReference type="CDD" id="cd07341">
    <property type="entry name" value="M56_BlaR1_MecR1_like"/>
    <property type="match status" value="1"/>
</dbReference>
<dbReference type="PANTHER" id="PTHR34978">
    <property type="entry name" value="POSSIBLE SENSOR-TRANSDUCER PROTEIN BLAR"/>
    <property type="match status" value="1"/>
</dbReference>
<dbReference type="SUPFAM" id="SSF48371">
    <property type="entry name" value="ARM repeat"/>
    <property type="match status" value="1"/>
</dbReference>
<keyword evidence="2" id="KW-0472">Membrane</keyword>
<dbReference type="Gene3D" id="3.30.2010.10">
    <property type="entry name" value="Metalloproteases ('zincins'), catalytic domain"/>
    <property type="match status" value="1"/>
</dbReference>
<dbReference type="InterPro" id="IPR016024">
    <property type="entry name" value="ARM-type_fold"/>
</dbReference>
<keyword evidence="2" id="KW-1133">Transmembrane helix</keyword>
<feature type="transmembrane region" description="Helical" evidence="2">
    <location>
        <begin position="145"/>
        <end position="166"/>
    </location>
</feature>
<protein>
    <submittedName>
        <fullName evidence="4">Regulatory protein BlaR1</fullName>
    </submittedName>
</protein>
<proteinExistence type="predicted"/>
<keyword evidence="5" id="KW-1185">Reference proteome</keyword>
<dbReference type="Proteomes" id="UP000315750">
    <property type="component" value="Chromosome"/>
</dbReference>
<dbReference type="OrthoDB" id="279966at2"/>
<feature type="transmembrane region" description="Helical" evidence="2">
    <location>
        <begin position="360"/>
        <end position="379"/>
    </location>
</feature>
<feature type="transmembrane region" description="Helical" evidence="2">
    <location>
        <begin position="20"/>
        <end position="40"/>
    </location>
</feature>
<feature type="domain" description="Peptidase M56" evidence="3">
    <location>
        <begin position="132"/>
        <end position="315"/>
    </location>
</feature>
<dbReference type="KEGG" id="amuc:Pan181_29120"/>
<evidence type="ECO:0000256" key="2">
    <source>
        <dbReference type="SAM" id="Phobius"/>
    </source>
</evidence>